<evidence type="ECO:0000259" key="19">
    <source>
        <dbReference type="Pfam" id="PF02931"/>
    </source>
</evidence>
<dbReference type="SUPFAM" id="SSF90112">
    <property type="entry name" value="Neurotransmitter-gated ion-channel transmembrane pore"/>
    <property type="match status" value="1"/>
</dbReference>
<evidence type="ECO:0000256" key="11">
    <source>
        <dbReference type="ARBA" id="ARBA00023180"/>
    </source>
</evidence>
<reference evidence="21 22" key="1">
    <citation type="submission" date="2019-04" db="EMBL/GenBank/DDBJ databases">
        <title>The sequence and de novo assembly of Takifugu bimaculatus genome using PacBio and Hi-C technologies.</title>
        <authorList>
            <person name="Xu P."/>
            <person name="Liu B."/>
            <person name="Zhou Z."/>
        </authorList>
    </citation>
    <scope>NUCLEOTIDE SEQUENCE [LARGE SCALE GENOMIC DNA]</scope>
    <source>
        <strain evidence="21">TB-2018</strain>
        <tissue evidence="21">Muscle</tissue>
    </source>
</reference>
<dbReference type="AlphaFoldDB" id="A0A4Z2BPQ8"/>
<feature type="compositionally biased region" description="Basic and acidic residues" evidence="16">
    <location>
        <begin position="197"/>
        <end position="218"/>
    </location>
</feature>
<keyword evidence="5 17" id="KW-1133">Transmembrane helix</keyword>
<feature type="domain" description="Neurotransmitter-gated ion-channel transmembrane" evidence="20">
    <location>
        <begin position="315"/>
        <end position="413"/>
    </location>
</feature>
<keyword evidence="10" id="KW-0869">Chloride channel</keyword>
<dbReference type="GO" id="GO:0004890">
    <property type="term" value="F:GABA-A receptor activity"/>
    <property type="evidence" value="ECO:0007669"/>
    <property type="project" value="InterPro"/>
</dbReference>
<dbReference type="Pfam" id="PF02932">
    <property type="entry name" value="Neur_chan_memb"/>
    <property type="match status" value="1"/>
</dbReference>
<dbReference type="CDD" id="cd19054">
    <property type="entry name" value="LGIC_TM_GABAAR_gamma"/>
    <property type="match status" value="1"/>
</dbReference>
<dbReference type="Pfam" id="PF02931">
    <property type="entry name" value="Neur_chan_LBD"/>
    <property type="match status" value="1"/>
</dbReference>
<dbReference type="InterPro" id="IPR006201">
    <property type="entry name" value="Neur_channel"/>
</dbReference>
<keyword evidence="9" id="KW-1015">Disulfide bond</keyword>
<evidence type="ECO:0000259" key="20">
    <source>
        <dbReference type="Pfam" id="PF02932"/>
    </source>
</evidence>
<evidence type="ECO:0000256" key="17">
    <source>
        <dbReference type="SAM" id="Phobius"/>
    </source>
</evidence>
<keyword evidence="11" id="KW-0325">Glycoprotein</keyword>
<dbReference type="Gene3D" id="2.70.170.10">
    <property type="entry name" value="Neurotransmitter-gated ion-channel ligand-binding domain"/>
    <property type="match status" value="2"/>
</dbReference>
<dbReference type="Gene3D" id="1.20.58.390">
    <property type="entry name" value="Neurotransmitter-gated ion-channel transmembrane domain"/>
    <property type="match status" value="1"/>
</dbReference>
<dbReference type="SUPFAM" id="SSF63712">
    <property type="entry name" value="Nicotinic receptor ligand binding domain-like"/>
    <property type="match status" value="2"/>
</dbReference>
<evidence type="ECO:0000256" key="16">
    <source>
        <dbReference type="SAM" id="MobiDB-lite"/>
    </source>
</evidence>
<dbReference type="InterPro" id="IPR038050">
    <property type="entry name" value="Neuro_actylchol_rec"/>
</dbReference>
<keyword evidence="13" id="KW-0628">Postsynaptic cell membrane</keyword>
<dbReference type="PRINTS" id="PR01620">
    <property type="entry name" value="GABAARGAMMA"/>
</dbReference>
<dbReference type="InterPro" id="IPR006202">
    <property type="entry name" value="Neur_chan_lig-bd"/>
</dbReference>
<comment type="subcellular location">
    <subcellularLocation>
        <location evidence="15">Postsynaptic cell membrane</location>
        <topology evidence="15">Multi-pass membrane protein</topology>
    </subcellularLocation>
</comment>
<dbReference type="GO" id="GO:0045211">
    <property type="term" value="C:postsynaptic membrane"/>
    <property type="evidence" value="ECO:0007669"/>
    <property type="project" value="UniProtKB-SubCell"/>
</dbReference>
<dbReference type="GO" id="GO:0005230">
    <property type="term" value="F:extracellular ligand-gated monoatomic ion channel activity"/>
    <property type="evidence" value="ECO:0007669"/>
    <property type="project" value="InterPro"/>
</dbReference>
<keyword evidence="7" id="KW-0406">Ion transport</keyword>
<dbReference type="GO" id="GO:0005254">
    <property type="term" value="F:chloride channel activity"/>
    <property type="evidence" value="ECO:0007669"/>
    <property type="project" value="UniProtKB-KW"/>
</dbReference>
<proteinExistence type="predicted"/>
<feature type="transmembrane region" description="Helical" evidence="17">
    <location>
        <begin position="374"/>
        <end position="397"/>
    </location>
</feature>
<dbReference type="GO" id="GO:0034707">
    <property type="term" value="C:chloride channel complex"/>
    <property type="evidence" value="ECO:0007669"/>
    <property type="project" value="UniProtKB-KW"/>
</dbReference>
<keyword evidence="14" id="KW-0407">Ion channel</keyword>
<dbReference type="PRINTS" id="PR00252">
    <property type="entry name" value="NRIONCHANNEL"/>
</dbReference>
<keyword evidence="8 17" id="KW-0472">Membrane</keyword>
<dbReference type="PRINTS" id="PR00253">
    <property type="entry name" value="GABAARECEPTR"/>
</dbReference>
<comment type="caution">
    <text evidence="21">The sequence shown here is derived from an EMBL/GenBank/DDBJ whole genome shotgun (WGS) entry which is preliminary data.</text>
</comment>
<gene>
    <name evidence="21" type="ORF">fugu_002450</name>
</gene>
<dbReference type="GO" id="GO:0007214">
    <property type="term" value="P:gamma-aminobutyric acid signaling pathway"/>
    <property type="evidence" value="ECO:0007669"/>
    <property type="project" value="InterPro"/>
</dbReference>
<keyword evidence="4 18" id="KW-0732">Signal</keyword>
<dbReference type="EMBL" id="SWLE01000012">
    <property type="protein sequence ID" value="TNM94274.1"/>
    <property type="molecule type" value="Genomic_DNA"/>
</dbReference>
<evidence type="ECO:0000313" key="22">
    <source>
        <dbReference type="Proteomes" id="UP000516260"/>
    </source>
</evidence>
<feature type="transmembrane region" description="Helical" evidence="17">
    <location>
        <begin position="342"/>
        <end position="362"/>
    </location>
</feature>
<dbReference type="InterPro" id="IPR005437">
    <property type="entry name" value="GABRG-1/4"/>
</dbReference>
<evidence type="ECO:0000256" key="14">
    <source>
        <dbReference type="ARBA" id="ARBA00023303"/>
    </source>
</evidence>
<evidence type="ECO:0000256" key="5">
    <source>
        <dbReference type="ARBA" id="ARBA00022989"/>
    </source>
</evidence>
<evidence type="ECO:0000256" key="9">
    <source>
        <dbReference type="ARBA" id="ARBA00023157"/>
    </source>
</evidence>
<dbReference type="InterPro" id="IPR036734">
    <property type="entry name" value="Neur_chan_lig-bd_sf"/>
</dbReference>
<keyword evidence="2" id="KW-1003">Cell membrane</keyword>
<dbReference type="InterPro" id="IPR006029">
    <property type="entry name" value="Neurotrans-gated_channel_TM"/>
</dbReference>
<feature type="transmembrane region" description="Helical" evidence="17">
    <location>
        <begin position="482"/>
        <end position="501"/>
    </location>
</feature>
<sequence>MTAKFALVALALLQGVRCDLLDYGDYEDGHDTTVNQMLVPRSHQEDATIVLNNLLKEYDKTLRPDIGVKPTVIDVGIYVNSIGPVSSIDMEYQIDIIFAQSWVDTRLRYNSSSTTMPTLTLNSNMVGLIWLPDTIFRNSKNADSHWITTPNQLLRIRNNGTILYTLRRFLAQQTLLASISITCEMFPDRVETSNSRDGLEKCRSLDSDEDRVPGHSKVDPISRPSAALMMAPGFERLRDSELRRQSDGYPRDEIIYKWNRNSVATSDQKYWRLYQFDFMGLRNTTDMLTTTAGEYVLMTVYFDLSRRMGYFTIQTYIPCILTVVLSWVSFWIKSDATPARTALGITTVLTMTTLSTVARNSLPRVSYVTALDLFVTVCFLFVFAAMIEYAMLNYYFYSVRRPPPKTRRKAYSSFTMTLPPRPMMPMGNSLFWNDYEDNCLYECLDGKDCTSFFCCYEECKEGGWRRGRVHVNIRELDSYSRVFFPTSFLLFNIVYWVSYLYL</sequence>
<protein>
    <submittedName>
        <fullName evidence="21">Uncharacterized protein</fullName>
    </submittedName>
</protein>
<feature type="signal peptide" evidence="18">
    <location>
        <begin position="1"/>
        <end position="18"/>
    </location>
</feature>
<feature type="region of interest" description="Disordered" evidence="16">
    <location>
        <begin position="193"/>
        <end position="218"/>
    </location>
</feature>
<evidence type="ECO:0000256" key="18">
    <source>
        <dbReference type="SAM" id="SignalP"/>
    </source>
</evidence>
<feature type="chain" id="PRO_5021452879" evidence="18">
    <location>
        <begin position="19"/>
        <end position="502"/>
    </location>
</feature>
<dbReference type="InterPro" id="IPR006028">
    <property type="entry name" value="GABAA/Glycine_rcpt"/>
</dbReference>
<dbReference type="PANTHER" id="PTHR18945">
    <property type="entry name" value="NEUROTRANSMITTER GATED ION CHANNEL"/>
    <property type="match status" value="1"/>
</dbReference>
<evidence type="ECO:0000256" key="1">
    <source>
        <dbReference type="ARBA" id="ARBA00022448"/>
    </source>
</evidence>
<name>A0A4Z2BPQ8_9TELE</name>
<keyword evidence="1" id="KW-0813">Transport</keyword>
<organism evidence="21 22">
    <name type="scientific">Takifugu bimaculatus</name>
    <dbReference type="NCBI Taxonomy" id="433685"/>
    <lineage>
        <taxon>Eukaryota</taxon>
        <taxon>Metazoa</taxon>
        <taxon>Chordata</taxon>
        <taxon>Craniata</taxon>
        <taxon>Vertebrata</taxon>
        <taxon>Euteleostomi</taxon>
        <taxon>Actinopterygii</taxon>
        <taxon>Neopterygii</taxon>
        <taxon>Teleostei</taxon>
        <taxon>Neoteleostei</taxon>
        <taxon>Acanthomorphata</taxon>
        <taxon>Eupercaria</taxon>
        <taxon>Tetraodontiformes</taxon>
        <taxon>Tetradontoidea</taxon>
        <taxon>Tetraodontidae</taxon>
        <taxon>Takifugu</taxon>
    </lineage>
</organism>
<accession>A0A4Z2BPQ8</accession>
<evidence type="ECO:0000256" key="12">
    <source>
        <dbReference type="ARBA" id="ARBA00023214"/>
    </source>
</evidence>
<evidence type="ECO:0000256" key="15">
    <source>
        <dbReference type="ARBA" id="ARBA00034104"/>
    </source>
</evidence>
<dbReference type="InterPro" id="IPR036719">
    <property type="entry name" value="Neuro-gated_channel_TM_sf"/>
</dbReference>
<evidence type="ECO:0000256" key="6">
    <source>
        <dbReference type="ARBA" id="ARBA00023018"/>
    </source>
</evidence>
<keyword evidence="22" id="KW-1185">Reference proteome</keyword>
<feature type="transmembrane region" description="Helical" evidence="17">
    <location>
        <begin position="308"/>
        <end position="330"/>
    </location>
</feature>
<evidence type="ECO:0000256" key="13">
    <source>
        <dbReference type="ARBA" id="ARBA00023257"/>
    </source>
</evidence>
<feature type="domain" description="Neurotransmitter-gated ion-channel ligand-binding" evidence="19">
    <location>
        <begin position="50"/>
        <end position="169"/>
    </location>
</feature>
<evidence type="ECO:0000256" key="3">
    <source>
        <dbReference type="ARBA" id="ARBA00022692"/>
    </source>
</evidence>
<evidence type="ECO:0000256" key="10">
    <source>
        <dbReference type="ARBA" id="ARBA00023173"/>
    </source>
</evidence>
<evidence type="ECO:0000313" key="21">
    <source>
        <dbReference type="EMBL" id="TNM94274.1"/>
    </source>
</evidence>
<keyword evidence="6" id="KW-0770">Synapse</keyword>
<evidence type="ECO:0000256" key="7">
    <source>
        <dbReference type="ARBA" id="ARBA00023065"/>
    </source>
</evidence>
<evidence type="ECO:0000256" key="2">
    <source>
        <dbReference type="ARBA" id="ARBA00022475"/>
    </source>
</evidence>
<evidence type="ECO:0000256" key="4">
    <source>
        <dbReference type="ARBA" id="ARBA00022729"/>
    </source>
</evidence>
<keyword evidence="3 17" id="KW-0812">Transmembrane</keyword>
<dbReference type="Proteomes" id="UP000516260">
    <property type="component" value="Chromosome 2"/>
</dbReference>
<evidence type="ECO:0000256" key="8">
    <source>
        <dbReference type="ARBA" id="ARBA00023136"/>
    </source>
</evidence>
<keyword evidence="12" id="KW-0868">Chloride</keyword>